<gene>
    <name evidence="2" type="ORF">Nans01_14320</name>
</gene>
<evidence type="ECO:0000313" key="3">
    <source>
        <dbReference type="Proteomes" id="UP001165092"/>
    </source>
</evidence>
<reference evidence="2" key="1">
    <citation type="submission" date="2023-02" db="EMBL/GenBank/DDBJ databases">
        <title>Nocardiopsis ansamitocini NBRC 112285.</title>
        <authorList>
            <person name="Ichikawa N."/>
            <person name="Sato H."/>
            <person name="Tonouchi N."/>
        </authorList>
    </citation>
    <scope>NUCLEOTIDE SEQUENCE</scope>
    <source>
        <strain evidence="2">NBRC 112285</strain>
    </source>
</reference>
<evidence type="ECO:0000313" key="2">
    <source>
        <dbReference type="EMBL" id="GLU47081.1"/>
    </source>
</evidence>
<accession>A0A9W6P4N1</accession>
<name>A0A9W6P4N1_9ACTN</name>
<proteinExistence type="predicted"/>
<sequence>MAPPKRETMSSEGNDAADRIGPGPTTRPFIASGGHGLHPTLPFFLVVALEAVVTTMVSARCRHPVPAGETLPPRLGQGARRARRLLGFALGAGWVPGQVAHIESVS</sequence>
<keyword evidence="3" id="KW-1185">Reference proteome</keyword>
<dbReference type="EMBL" id="BSQG01000002">
    <property type="protein sequence ID" value="GLU47081.1"/>
    <property type="molecule type" value="Genomic_DNA"/>
</dbReference>
<dbReference type="AlphaFoldDB" id="A0A9W6P4N1"/>
<organism evidence="2 3">
    <name type="scientific">Nocardiopsis ansamitocini</name>
    <dbReference type="NCBI Taxonomy" id="1670832"/>
    <lineage>
        <taxon>Bacteria</taxon>
        <taxon>Bacillati</taxon>
        <taxon>Actinomycetota</taxon>
        <taxon>Actinomycetes</taxon>
        <taxon>Streptosporangiales</taxon>
        <taxon>Nocardiopsidaceae</taxon>
        <taxon>Nocardiopsis</taxon>
    </lineage>
</organism>
<dbReference type="Proteomes" id="UP001165092">
    <property type="component" value="Unassembled WGS sequence"/>
</dbReference>
<protein>
    <submittedName>
        <fullName evidence="2">Uncharacterized protein</fullName>
    </submittedName>
</protein>
<evidence type="ECO:0000256" key="1">
    <source>
        <dbReference type="SAM" id="MobiDB-lite"/>
    </source>
</evidence>
<comment type="caution">
    <text evidence="2">The sequence shown here is derived from an EMBL/GenBank/DDBJ whole genome shotgun (WGS) entry which is preliminary data.</text>
</comment>
<feature type="region of interest" description="Disordered" evidence="1">
    <location>
        <begin position="1"/>
        <end position="32"/>
    </location>
</feature>